<dbReference type="EMBL" id="OE179244">
    <property type="protein sequence ID" value="CAD7568153.1"/>
    <property type="molecule type" value="Genomic_DNA"/>
</dbReference>
<organism evidence="1">
    <name type="scientific">Timema californicum</name>
    <name type="common">California timema</name>
    <name type="synonym">Walking stick</name>
    <dbReference type="NCBI Taxonomy" id="61474"/>
    <lineage>
        <taxon>Eukaryota</taxon>
        <taxon>Metazoa</taxon>
        <taxon>Ecdysozoa</taxon>
        <taxon>Arthropoda</taxon>
        <taxon>Hexapoda</taxon>
        <taxon>Insecta</taxon>
        <taxon>Pterygota</taxon>
        <taxon>Neoptera</taxon>
        <taxon>Polyneoptera</taxon>
        <taxon>Phasmatodea</taxon>
        <taxon>Timematodea</taxon>
        <taxon>Timematoidea</taxon>
        <taxon>Timematidae</taxon>
        <taxon>Timema</taxon>
    </lineage>
</organism>
<protein>
    <submittedName>
        <fullName evidence="1">(California timema) hypothetical protein</fullName>
    </submittedName>
</protein>
<accession>A0A7R9P3F8</accession>
<dbReference type="AlphaFoldDB" id="A0A7R9P3F8"/>
<evidence type="ECO:0000313" key="1">
    <source>
        <dbReference type="EMBL" id="CAD7568153.1"/>
    </source>
</evidence>
<name>A0A7R9P3F8_TIMCA</name>
<reference evidence="1" key="1">
    <citation type="submission" date="2020-11" db="EMBL/GenBank/DDBJ databases">
        <authorList>
            <person name="Tran Van P."/>
        </authorList>
    </citation>
    <scope>NUCLEOTIDE SEQUENCE</scope>
</reference>
<sequence length="632" mass="69835">MEERAEQSHGSRRVGSLATGPLVAMTTDLCAARIDVSATEPSKVAMATSTGSSIYLDNRLKGIGIHHPQDEGVHLSSYVSLNTVRSRVGNLSRDLSLPMCHTGRSSADERQDAANKGETSRVFSHRDAGVFDCDLCLLIFRIGDGDSWTIVVSLGRRLVGRPFRFRQGLHSTESSVSLALRPDSPPHNARRYSPIFIGKALSKTKTSMVPAHNQATPAALGGGWHPLHVPKFGSCHLGEGTGEERAKLRDMQGVPTTIEVLLSYFLEHKETVISSSQKRLVTHTVSKYVFGMQHVTWTRWARTRGTDNIKGFLLCLEKRRESNKKTRINTETRSAGRMVQRTLLASPIILTIIVFRAPSYLPPGIFELIYLDITVHPYIFLFPEGSCYGGLSVKKPWRDGCHLLSESDHDINAEPWAVPASLKVRIHFERTEQAERARTNDTSEYFEHSECLLVLDLFPPIPLRTGQLELSLKMDLIVAAATGDSFATNTPNGPNRCENMYSLGTGEQLTSFEHYQKTDSCSIAFGSVRCVFSDRFHLHISLRTNRTRTNECSMAIPPSLNILTTQSAVFLYLCESNPCILVFTTSAGVLASTDAAPANAPMRPTTELGTFADDTSPLYHSLPVSMIKNLMD</sequence>
<gene>
    <name evidence="1" type="ORF">TCMB3V08_LOCUS926</name>
</gene>
<proteinExistence type="predicted"/>